<protein>
    <submittedName>
        <fullName evidence="2">Uncharacterized protein</fullName>
    </submittedName>
</protein>
<keyword evidence="4" id="KW-1185">Reference proteome</keyword>
<evidence type="ECO:0000313" key="4">
    <source>
        <dbReference type="Proteomes" id="UP000499080"/>
    </source>
</evidence>
<gene>
    <name evidence="3" type="ORF">AVEN_247251_1</name>
    <name evidence="2" type="ORF">AVEN_46347_1</name>
</gene>
<evidence type="ECO:0000313" key="3">
    <source>
        <dbReference type="EMBL" id="GBN67445.1"/>
    </source>
</evidence>
<reference evidence="2 4" key="1">
    <citation type="journal article" date="2019" name="Sci. Rep.">
        <title>Orb-weaving spider Araneus ventricosus genome elucidates the spidroin gene catalogue.</title>
        <authorList>
            <person name="Kono N."/>
            <person name="Nakamura H."/>
            <person name="Ohtoshi R."/>
            <person name="Moran D.A.P."/>
            <person name="Shinohara A."/>
            <person name="Yoshida Y."/>
            <person name="Fujiwara M."/>
            <person name="Mori M."/>
            <person name="Tomita M."/>
            <person name="Arakawa K."/>
        </authorList>
    </citation>
    <scope>NUCLEOTIDE SEQUENCE [LARGE SCALE GENOMIC DNA]</scope>
</reference>
<feature type="region of interest" description="Disordered" evidence="1">
    <location>
        <begin position="48"/>
        <end position="69"/>
    </location>
</feature>
<evidence type="ECO:0000256" key="1">
    <source>
        <dbReference type="SAM" id="MobiDB-lite"/>
    </source>
</evidence>
<feature type="region of interest" description="Disordered" evidence="1">
    <location>
        <begin position="1"/>
        <end position="23"/>
    </location>
</feature>
<sequence length="89" mass="9782">MTRTTRELSPLSPNFRTTRTGGHFAPTDLTKSYMAILRLNGVSNLKPSGSEVETLSPGHRGSSIYKKPVCPSVRVHANSKTEKRNELGK</sequence>
<dbReference type="EMBL" id="BGPR01014783">
    <property type="protein sequence ID" value="GBN66671.1"/>
    <property type="molecule type" value="Genomic_DNA"/>
</dbReference>
<comment type="caution">
    <text evidence="2">The sequence shown here is derived from an EMBL/GenBank/DDBJ whole genome shotgun (WGS) entry which is preliminary data.</text>
</comment>
<proteinExistence type="predicted"/>
<dbReference type="AlphaFoldDB" id="A0A4Y2QTL7"/>
<organism evidence="2 4">
    <name type="scientific">Araneus ventricosus</name>
    <name type="common">Orbweaver spider</name>
    <name type="synonym">Epeira ventricosa</name>
    <dbReference type="NCBI Taxonomy" id="182803"/>
    <lineage>
        <taxon>Eukaryota</taxon>
        <taxon>Metazoa</taxon>
        <taxon>Ecdysozoa</taxon>
        <taxon>Arthropoda</taxon>
        <taxon>Chelicerata</taxon>
        <taxon>Arachnida</taxon>
        <taxon>Araneae</taxon>
        <taxon>Araneomorphae</taxon>
        <taxon>Entelegynae</taxon>
        <taxon>Araneoidea</taxon>
        <taxon>Araneidae</taxon>
        <taxon>Araneus</taxon>
    </lineage>
</organism>
<feature type="compositionally biased region" description="Polar residues" evidence="1">
    <location>
        <begin position="11"/>
        <end position="20"/>
    </location>
</feature>
<accession>A0A4Y2QTL7</accession>
<dbReference type="Proteomes" id="UP000499080">
    <property type="component" value="Unassembled WGS sequence"/>
</dbReference>
<dbReference type="EMBL" id="BGPR01014964">
    <property type="protein sequence ID" value="GBN67445.1"/>
    <property type="molecule type" value="Genomic_DNA"/>
</dbReference>
<evidence type="ECO:0000313" key="2">
    <source>
        <dbReference type="EMBL" id="GBN66671.1"/>
    </source>
</evidence>
<name>A0A4Y2QTL7_ARAVE</name>